<sequence length="124" mass="13975">MQACLKSSYLWNGIQSLGLTTNMRVHLSGYPSAQKFADNLFKLGNDAITPDNQDTCIAMQSIGRIIKTQQELKEGVFPNVAQHFIVYSWLCQRVILAPRNEDVSVMNKQLLQELPDKSSGLQIY</sequence>
<protein>
    <submittedName>
        <fullName evidence="1">Uncharacterized protein</fullName>
    </submittedName>
</protein>
<name>A0A4Y2DR54_ARAVE</name>
<gene>
    <name evidence="1" type="ORF">AVEN_75517_1</name>
</gene>
<accession>A0A4Y2DR54</accession>
<organism evidence="1 2">
    <name type="scientific">Araneus ventricosus</name>
    <name type="common">Orbweaver spider</name>
    <name type="synonym">Epeira ventricosa</name>
    <dbReference type="NCBI Taxonomy" id="182803"/>
    <lineage>
        <taxon>Eukaryota</taxon>
        <taxon>Metazoa</taxon>
        <taxon>Ecdysozoa</taxon>
        <taxon>Arthropoda</taxon>
        <taxon>Chelicerata</taxon>
        <taxon>Arachnida</taxon>
        <taxon>Araneae</taxon>
        <taxon>Araneomorphae</taxon>
        <taxon>Entelegynae</taxon>
        <taxon>Araneoidea</taxon>
        <taxon>Araneidae</taxon>
        <taxon>Araneus</taxon>
    </lineage>
</organism>
<keyword evidence="2" id="KW-1185">Reference proteome</keyword>
<evidence type="ECO:0000313" key="2">
    <source>
        <dbReference type="Proteomes" id="UP000499080"/>
    </source>
</evidence>
<dbReference type="Proteomes" id="UP000499080">
    <property type="component" value="Unassembled WGS sequence"/>
</dbReference>
<proteinExistence type="predicted"/>
<comment type="caution">
    <text evidence="1">The sequence shown here is derived from an EMBL/GenBank/DDBJ whole genome shotgun (WGS) entry which is preliminary data.</text>
</comment>
<dbReference type="OrthoDB" id="272985at2759"/>
<dbReference type="AlphaFoldDB" id="A0A4Y2DR54"/>
<dbReference type="EMBL" id="BGPR01000398">
    <property type="protein sequence ID" value="GBM18095.1"/>
    <property type="molecule type" value="Genomic_DNA"/>
</dbReference>
<evidence type="ECO:0000313" key="1">
    <source>
        <dbReference type="EMBL" id="GBM18095.1"/>
    </source>
</evidence>
<reference evidence="1 2" key="1">
    <citation type="journal article" date="2019" name="Sci. Rep.">
        <title>Orb-weaving spider Araneus ventricosus genome elucidates the spidroin gene catalogue.</title>
        <authorList>
            <person name="Kono N."/>
            <person name="Nakamura H."/>
            <person name="Ohtoshi R."/>
            <person name="Moran D.A.P."/>
            <person name="Shinohara A."/>
            <person name="Yoshida Y."/>
            <person name="Fujiwara M."/>
            <person name="Mori M."/>
            <person name="Tomita M."/>
            <person name="Arakawa K."/>
        </authorList>
    </citation>
    <scope>NUCLEOTIDE SEQUENCE [LARGE SCALE GENOMIC DNA]</scope>
</reference>